<keyword evidence="1" id="KW-0547">Nucleotide-binding</keyword>
<dbReference type="EMBL" id="JACRTC010000001">
    <property type="protein sequence ID" value="MBC8569241.1"/>
    <property type="molecule type" value="Genomic_DNA"/>
</dbReference>
<comment type="caution">
    <text evidence="3">The sequence shown here is derived from an EMBL/GenBank/DDBJ whole genome shotgun (WGS) entry which is preliminary data.</text>
</comment>
<dbReference type="AlphaFoldDB" id="A0A926EBU2"/>
<dbReference type="Gene3D" id="3.40.50.300">
    <property type="entry name" value="P-loop containing nucleotide triphosphate hydrolases"/>
    <property type="match status" value="1"/>
</dbReference>
<gene>
    <name evidence="3" type="ORF">H8709_00155</name>
</gene>
<dbReference type="GO" id="GO:0005524">
    <property type="term" value="F:ATP binding"/>
    <property type="evidence" value="ECO:0007669"/>
    <property type="project" value="UniProtKB-KW"/>
</dbReference>
<dbReference type="SUPFAM" id="SSF52540">
    <property type="entry name" value="P-loop containing nucleoside triphosphate hydrolases"/>
    <property type="match status" value="1"/>
</dbReference>
<evidence type="ECO:0000313" key="3">
    <source>
        <dbReference type="EMBL" id="MBC8569241.1"/>
    </source>
</evidence>
<dbReference type="InterPro" id="IPR027417">
    <property type="entry name" value="P-loop_NTPase"/>
</dbReference>
<proteinExistence type="predicted"/>
<keyword evidence="4" id="KW-1185">Reference proteome</keyword>
<evidence type="ECO:0000256" key="2">
    <source>
        <dbReference type="ARBA" id="ARBA00022840"/>
    </source>
</evidence>
<dbReference type="InterPro" id="IPR033756">
    <property type="entry name" value="YlxH/NBP35"/>
</dbReference>
<evidence type="ECO:0000313" key="4">
    <source>
        <dbReference type="Proteomes" id="UP000660861"/>
    </source>
</evidence>
<organism evidence="3 4">
    <name type="scientific">Zongyangia hominis</name>
    <dbReference type="NCBI Taxonomy" id="2763677"/>
    <lineage>
        <taxon>Bacteria</taxon>
        <taxon>Bacillati</taxon>
        <taxon>Bacillota</taxon>
        <taxon>Clostridia</taxon>
        <taxon>Eubacteriales</taxon>
        <taxon>Oscillospiraceae</taxon>
        <taxon>Zongyangia</taxon>
    </lineage>
</organism>
<dbReference type="Pfam" id="PF10609">
    <property type="entry name" value="ParA"/>
    <property type="match status" value="1"/>
</dbReference>
<evidence type="ECO:0000256" key="1">
    <source>
        <dbReference type="ARBA" id="ARBA00022741"/>
    </source>
</evidence>
<accession>A0A926EBU2</accession>
<name>A0A926EBU2_9FIRM</name>
<dbReference type="Proteomes" id="UP000660861">
    <property type="component" value="Unassembled WGS sequence"/>
</dbReference>
<sequence>MSNNEKQLHIIVGHYGSGKTNFAVNLALELQKQGNQVALADMDIVNPYFRSADFTDMLTQKGIRVVTPPFANTNLDIPSVTAEIDALLELKDTHIILDIGGDDAGAAVLGRYSQKIKDRGDYEILYVINRSRYLTQEADDTVQVLREIEMASRLKGTGLVNNTHLSEETTPEIVENSFAYADAIAQKTGLPILYTAVRRDLLPKIDAKGRELFPVDIYVKTPWQNF</sequence>
<dbReference type="RefSeq" id="WP_262396351.1">
    <property type="nucleotide sequence ID" value="NZ_JACRTC010000001.1"/>
</dbReference>
<reference evidence="3" key="1">
    <citation type="submission" date="2020-08" db="EMBL/GenBank/DDBJ databases">
        <title>Genome public.</title>
        <authorList>
            <person name="Liu C."/>
            <person name="Sun Q."/>
        </authorList>
    </citation>
    <scope>NUCLEOTIDE SEQUENCE</scope>
    <source>
        <strain evidence="3">NSJ-54</strain>
    </source>
</reference>
<protein>
    <submittedName>
        <fullName evidence="3">P-loop NTPase</fullName>
    </submittedName>
</protein>
<keyword evidence="2" id="KW-0067">ATP-binding</keyword>